<proteinExistence type="predicted"/>
<reference evidence="3" key="1">
    <citation type="submission" date="2017-09" db="EMBL/GenBank/DDBJ databases">
        <title>Depth-based differentiation of microbial function through sediment-hosted aquifers and enrichment of novel symbionts in the deep terrestrial subsurface.</title>
        <authorList>
            <person name="Probst A.J."/>
            <person name="Ladd B."/>
            <person name="Jarett J.K."/>
            <person name="Geller-Mcgrath D.E."/>
            <person name="Sieber C.M.K."/>
            <person name="Emerson J.B."/>
            <person name="Anantharaman K."/>
            <person name="Thomas B.C."/>
            <person name="Malmstrom R."/>
            <person name="Stieglmeier M."/>
            <person name="Klingl A."/>
            <person name="Woyke T."/>
            <person name="Ryan C.M."/>
            <person name="Banfield J.F."/>
        </authorList>
    </citation>
    <scope>NUCLEOTIDE SEQUENCE [LARGE SCALE GENOMIC DNA]</scope>
</reference>
<dbReference type="AlphaFoldDB" id="A0A2H0W8U6"/>
<evidence type="ECO:0000313" key="3">
    <source>
        <dbReference type="Proteomes" id="UP000230093"/>
    </source>
</evidence>
<gene>
    <name evidence="2" type="ORF">COT75_03390</name>
</gene>
<feature type="compositionally biased region" description="Basic and acidic residues" evidence="1">
    <location>
        <begin position="152"/>
        <end position="177"/>
    </location>
</feature>
<feature type="region of interest" description="Disordered" evidence="1">
    <location>
        <begin position="138"/>
        <end position="188"/>
    </location>
</feature>
<organism evidence="2 3">
    <name type="scientific">Candidatus Beckwithbacteria bacterium CG10_big_fil_rev_8_21_14_0_10_34_10</name>
    <dbReference type="NCBI Taxonomy" id="1974495"/>
    <lineage>
        <taxon>Bacteria</taxon>
        <taxon>Candidatus Beckwithiibacteriota</taxon>
    </lineage>
</organism>
<comment type="caution">
    <text evidence="2">The sequence shown here is derived from an EMBL/GenBank/DDBJ whole genome shotgun (WGS) entry which is preliminary data.</text>
</comment>
<protein>
    <submittedName>
        <fullName evidence="2">Uncharacterized protein</fullName>
    </submittedName>
</protein>
<feature type="region of interest" description="Disordered" evidence="1">
    <location>
        <begin position="44"/>
        <end position="102"/>
    </location>
</feature>
<sequence length="206" mass="22596">MINKFASQIGSSLWEAGKAVKKQASQISPGKILGTASNQLGITKPVKSQGLGKGPLGQAREGEVETLDKSAGDRGLSTESLKGSGLNPEQLTNLKYKEARKTEEGLATTRAKLERVKIQRYQELEQKILAEHHKKAQEIPAYEAGKPGAARTQEEKIKQIGEEKEKREKEEKEREKIMPTSKKSGGLSIFAKQKKGSREMIKTKAG</sequence>
<accession>A0A2H0W8U6</accession>
<feature type="compositionally biased region" description="Basic and acidic residues" evidence="1">
    <location>
        <begin position="60"/>
        <end position="72"/>
    </location>
</feature>
<evidence type="ECO:0000313" key="2">
    <source>
        <dbReference type="EMBL" id="PIS09081.1"/>
    </source>
</evidence>
<name>A0A2H0W8U6_9BACT</name>
<dbReference type="Proteomes" id="UP000230093">
    <property type="component" value="Unassembled WGS sequence"/>
</dbReference>
<dbReference type="EMBL" id="PEZT01000020">
    <property type="protein sequence ID" value="PIS09081.1"/>
    <property type="molecule type" value="Genomic_DNA"/>
</dbReference>
<evidence type="ECO:0000256" key="1">
    <source>
        <dbReference type="SAM" id="MobiDB-lite"/>
    </source>
</evidence>
<feature type="compositionally biased region" description="Polar residues" evidence="1">
    <location>
        <begin position="77"/>
        <end position="93"/>
    </location>
</feature>